<protein>
    <submittedName>
        <fullName evidence="4">TonB-dependent receptor</fullName>
    </submittedName>
</protein>
<gene>
    <name evidence="4" type="ORF">QQ020_16640</name>
</gene>
<comment type="subcellular location">
    <subcellularLocation>
        <location evidence="1">Cell outer membrane</location>
        <topology evidence="1">Multi-pass membrane protein</topology>
    </subcellularLocation>
</comment>
<dbReference type="RefSeq" id="WP_346759039.1">
    <property type="nucleotide sequence ID" value="NZ_JAUJEB010000003.1"/>
</dbReference>
<keyword evidence="4" id="KW-0675">Receptor</keyword>
<evidence type="ECO:0000313" key="5">
    <source>
        <dbReference type="Proteomes" id="UP001172083"/>
    </source>
</evidence>
<dbReference type="EMBL" id="JAUJEB010000003">
    <property type="protein sequence ID" value="MDN5213702.1"/>
    <property type="molecule type" value="Genomic_DNA"/>
</dbReference>
<dbReference type="InterPro" id="IPR008969">
    <property type="entry name" value="CarboxyPept-like_regulatory"/>
</dbReference>
<name>A0ABT8L7G8_9BACT</name>
<reference evidence="4" key="1">
    <citation type="submission" date="2023-06" db="EMBL/GenBank/DDBJ databases">
        <title>Genomic of Agaribacillus aureum.</title>
        <authorList>
            <person name="Wang G."/>
        </authorList>
    </citation>
    <scope>NUCLEOTIDE SEQUENCE</scope>
    <source>
        <strain evidence="4">BMA12</strain>
    </source>
</reference>
<keyword evidence="1" id="KW-0813">Transport</keyword>
<dbReference type="InterPro" id="IPR012910">
    <property type="entry name" value="Plug_dom"/>
</dbReference>
<keyword evidence="5" id="KW-1185">Reference proteome</keyword>
<evidence type="ECO:0000256" key="1">
    <source>
        <dbReference type="PROSITE-ProRule" id="PRU01360"/>
    </source>
</evidence>
<dbReference type="InterPro" id="IPR039426">
    <property type="entry name" value="TonB-dep_rcpt-like"/>
</dbReference>
<dbReference type="NCBIfam" id="TIGR04057">
    <property type="entry name" value="SusC_RagA_signa"/>
    <property type="match status" value="1"/>
</dbReference>
<feature type="chain" id="PRO_5045762248" evidence="2">
    <location>
        <begin position="22"/>
        <end position="1051"/>
    </location>
</feature>
<evidence type="ECO:0000256" key="2">
    <source>
        <dbReference type="SAM" id="SignalP"/>
    </source>
</evidence>
<dbReference type="InterPro" id="IPR037066">
    <property type="entry name" value="Plug_dom_sf"/>
</dbReference>
<feature type="domain" description="TonB-dependent receptor plug" evidence="3">
    <location>
        <begin position="115"/>
        <end position="223"/>
    </location>
</feature>
<dbReference type="NCBIfam" id="TIGR04056">
    <property type="entry name" value="OMP_RagA_SusC"/>
    <property type="match status" value="1"/>
</dbReference>
<dbReference type="InterPro" id="IPR023997">
    <property type="entry name" value="TonB-dep_OMP_SusC/RagA_CS"/>
</dbReference>
<comment type="similarity">
    <text evidence="1">Belongs to the TonB-dependent receptor family.</text>
</comment>
<dbReference type="SUPFAM" id="SSF49464">
    <property type="entry name" value="Carboxypeptidase regulatory domain-like"/>
    <property type="match status" value="1"/>
</dbReference>
<sequence>MLKQKITFFILALLVLHGLKAQTTQITGKVVGDLGEPLVGVNVVIVGTTVGTITDIDGNYALSIGPEDVLNFSFIGYISQEIEPAGRSVINITLMPDLRQLDEIVVVGYGTQKRKNIVGAVADVSGEELMKTGTINLSQSIQDRLPGVFTEVISGQPGADDASITIRGVSTFASGGNDPLILIDGVEATGGFSQLDPGEVASMSVLKDASSTAIYGVRGANGVILITTRRGRIGAPKITVAGGVTAKVMTNIPKQMGSYDVLMLGQEAIKNSGKYDGLRAQWYINNFLDPTRDQIAYPDIDWYDELIRDVGWESNARINVSGGTDFVQYFASFSANHVGDIVNTLHDDGYYSPEFTYDKYNFRTNLDFNLTNTTVLKTDISGRSELRKTPDTEVSANQFSNVFKFINEATPYLFPLYYTEEFMRSHPDPLAPNDTGVRFSSAIGETPYQENAYNALNNSGMRKFRKDVVDIQIGLQQDLSSLVEGLRASARFNYSTAFQYKKIERWRRSQWLYDVEFDTWRQQSGPGYNSSDLDFHSTGGEGFDNSNRNIYYEFKLEYQRSFNNHNVGFTGVFNRTERRSKPSVLPSYSEDWVGRASYDYNQKYILEVSAGYNGSEKFAPGKRFGFFPAAAVGWNIARETFLEGRFPWLNTLKVRYSYGKTGSERGAPRFLYQGGWEGVGDGAGYMRFGLPLAPVTDRYAEVKVANPNATWETAYKQNLGFDVALFSNELTFTVDLYKEKREGIFVNTPQPSFYHPGFGSNFGGKRIVNIGLPPVNQGKTKNQGIEVVGNYSHQNSRGFQYSIGGNFTIADSRIVDRADRPLVPDYQKQAGKPIGWLKGYKTNGFINDFEEAINAPDVTGGNKPGRYFYADFNGNGEIDNNDILPMEETRQPFITYGFNASFSYKGFDVGVRFFGKGGVSYVSRNWYPSFFQNLLSAKTFHVDRWSPDNKDALYPAFINTGDAFFQKDNDLNIVSTAYLKLQTVTIGYTLESSLLTELLRIQSVTFNLSGQNLYSWSEIPFGDPEGGNSIAGTYGNYPLVKRFMFGLNVNF</sequence>
<keyword evidence="1" id="KW-0472">Membrane</keyword>
<comment type="caution">
    <text evidence="4">The sequence shown here is derived from an EMBL/GenBank/DDBJ whole genome shotgun (WGS) entry which is preliminary data.</text>
</comment>
<dbReference type="Pfam" id="PF13715">
    <property type="entry name" value="CarbopepD_reg_2"/>
    <property type="match status" value="1"/>
</dbReference>
<organism evidence="4 5">
    <name type="scientific">Agaribacillus aureus</name>
    <dbReference type="NCBI Taxonomy" id="3051825"/>
    <lineage>
        <taxon>Bacteria</taxon>
        <taxon>Pseudomonadati</taxon>
        <taxon>Bacteroidota</taxon>
        <taxon>Cytophagia</taxon>
        <taxon>Cytophagales</taxon>
        <taxon>Splendidivirgaceae</taxon>
        <taxon>Agaribacillus</taxon>
    </lineage>
</organism>
<dbReference type="Pfam" id="PF07715">
    <property type="entry name" value="Plug"/>
    <property type="match status" value="1"/>
</dbReference>
<evidence type="ECO:0000313" key="4">
    <source>
        <dbReference type="EMBL" id="MDN5213702.1"/>
    </source>
</evidence>
<dbReference type="Gene3D" id="2.60.40.1120">
    <property type="entry name" value="Carboxypeptidase-like, regulatory domain"/>
    <property type="match status" value="1"/>
</dbReference>
<keyword evidence="1" id="KW-0998">Cell outer membrane</keyword>
<dbReference type="Proteomes" id="UP001172083">
    <property type="component" value="Unassembled WGS sequence"/>
</dbReference>
<dbReference type="Gene3D" id="2.170.130.10">
    <property type="entry name" value="TonB-dependent receptor, plug domain"/>
    <property type="match status" value="1"/>
</dbReference>
<dbReference type="PROSITE" id="PS52016">
    <property type="entry name" value="TONB_DEPENDENT_REC_3"/>
    <property type="match status" value="1"/>
</dbReference>
<keyword evidence="1" id="KW-1134">Transmembrane beta strand</keyword>
<accession>A0ABT8L7G8</accession>
<feature type="signal peptide" evidence="2">
    <location>
        <begin position="1"/>
        <end position="21"/>
    </location>
</feature>
<dbReference type="InterPro" id="IPR023996">
    <property type="entry name" value="TonB-dep_OMP_SusC/RagA"/>
</dbReference>
<dbReference type="SUPFAM" id="SSF56935">
    <property type="entry name" value="Porins"/>
    <property type="match status" value="1"/>
</dbReference>
<keyword evidence="2" id="KW-0732">Signal</keyword>
<proteinExistence type="inferred from homology"/>
<evidence type="ECO:0000259" key="3">
    <source>
        <dbReference type="Pfam" id="PF07715"/>
    </source>
</evidence>
<keyword evidence="1" id="KW-0812">Transmembrane</keyword>